<gene>
    <name evidence="1" type="ORF">BDA99DRAFT_540871</name>
</gene>
<organism evidence="1 2">
    <name type="scientific">Phascolomyces articulosus</name>
    <dbReference type="NCBI Taxonomy" id="60185"/>
    <lineage>
        <taxon>Eukaryota</taxon>
        <taxon>Fungi</taxon>
        <taxon>Fungi incertae sedis</taxon>
        <taxon>Mucoromycota</taxon>
        <taxon>Mucoromycotina</taxon>
        <taxon>Mucoromycetes</taxon>
        <taxon>Mucorales</taxon>
        <taxon>Lichtheimiaceae</taxon>
        <taxon>Phascolomyces</taxon>
    </lineage>
</organism>
<reference evidence="1" key="2">
    <citation type="submission" date="2023-02" db="EMBL/GenBank/DDBJ databases">
        <authorList>
            <consortium name="DOE Joint Genome Institute"/>
            <person name="Mondo S.J."/>
            <person name="Chang Y."/>
            <person name="Wang Y."/>
            <person name="Ahrendt S."/>
            <person name="Andreopoulos W."/>
            <person name="Barry K."/>
            <person name="Beard J."/>
            <person name="Benny G.L."/>
            <person name="Blankenship S."/>
            <person name="Bonito G."/>
            <person name="Cuomo C."/>
            <person name="Desiro A."/>
            <person name="Gervers K.A."/>
            <person name="Hundley H."/>
            <person name="Kuo A."/>
            <person name="LaButti K."/>
            <person name="Lang B.F."/>
            <person name="Lipzen A."/>
            <person name="O'Donnell K."/>
            <person name="Pangilinan J."/>
            <person name="Reynolds N."/>
            <person name="Sandor L."/>
            <person name="Smith M.W."/>
            <person name="Tsang A."/>
            <person name="Grigoriev I.V."/>
            <person name="Stajich J.E."/>
            <person name="Spatafora J.W."/>
        </authorList>
    </citation>
    <scope>NUCLEOTIDE SEQUENCE</scope>
    <source>
        <strain evidence="1">RSA 2281</strain>
    </source>
</reference>
<evidence type="ECO:0000313" key="1">
    <source>
        <dbReference type="EMBL" id="KAI9252880.1"/>
    </source>
</evidence>
<dbReference type="EMBL" id="JAIXMP010000027">
    <property type="protein sequence ID" value="KAI9252880.1"/>
    <property type="molecule type" value="Genomic_DNA"/>
</dbReference>
<proteinExistence type="predicted"/>
<protein>
    <submittedName>
        <fullName evidence="1">Uncharacterized protein</fullName>
    </submittedName>
</protein>
<reference evidence="1" key="1">
    <citation type="journal article" date="2022" name="IScience">
        <title>Evolution of zygomycete secretomes and the origins of terrestrial fungal ecologies.</title>
        <authorList>
            <person name="Chang Y."/>
            <person name="Wang Y."/>
            <person name="Mondo S."/>
            <person name="Ahrendt S."/>
            <person name="Andreopoulos W."/>
            <person name="Barry K."/>
            <person name="Beard J."/>
            <person name="Benny G.L."/>
            <person name="Blankenship S."/>
            <person name="Bonito G."/>
            <person name="Cuomo C."/>
            <person name="Desiro A."/>
            <person name="Gervers K.A."/>
            <person name="Hundley H."/>
            <person name="Kuo A."/>
            <person name="LaButti K."/>
            <person name="Lang B.F."/>
            <person name="Lipzen A."/>
            <person name="O'Donnell K."/>
            <person name="Pangilinan J."/>
            <person name="Reynolds N."/>
            <person name="Sandor L."/>
            <person name="Smith M.E."/>
            <person name="Tsang A."/>
            <person name="Grigoriev I.V."/>
            <person name="Stajich J.E."/>
            <person name="Spatafora J.W."/>
        </authorList>
    </citation>
    <scope>NUCLEOTIDE SEQUENCE</scope>
    <source>
        <strain evidence="1">RSA 2281</strain>
    </source>
</reference>
<evidence type="ECO:0000313" key="2">
    <source>
        <dbReference type="Proteomes" id="UP001209540"/>
    </source>
</evidence>
<dbReference type="Proteomes" id="UP001209540">
    <property type="component" value="Unassembled WGS sequence"/>
</dbReference>
<dbReference type="AlphaFoldDB" id="A0AAD5K2H9"/>
<comment type="caution">
    <text evidence="1">The sequence shown here is derived from an EMBL/GenBank/DDBJ whole genome shotgun (WGS) entry which is preliminary data.</text>
</comment>
<name>A0AAD5K2H9_9FUNG</name>
<accession>A0AAD5K2H9</accession>
<sequence>MSNVIITNCNFKYVLQYLNMIFETYQDLKPFLVKIKAIKRDRDISGYCKERSSLKDDDSQDDNCLHKNITFLFQKDLGIHTVKRLYIVKNVYAITFSLTKFHAISNNFTAI</sequence>
<keyword evidence="2" id="KW-1185">Reference proteome</keyword>